<dbReference type="EnsemblMetazoa" id="RPRC007052-RA">
    <property type="protein sequence ID" value="RPRC007052-PA"/>
    <property type="gene ID" value="RPRC007052"/>
</dbReference>
<dbReference type="Gene3D" id="2.60.40.10">
    <property type="entry name" value="Immunoglobulins"/>
    <property type="match status" value="1"/>
</dbReference>
<dbReference type="InterPro" id="IPR013783">
    <property type="entry name" value="Ig-like_fold"/>
</dbReference>
<dbReference type="VEuPathDB" id="VectorBase:RPRC007052"/>
<dbReference type="GO" id="GO:0098632">
    <property type="term" value="F:cell-cell adhesion mediator activity"/>
    <property type="evidence" value="ECO:0007669"/>
    <property type="project" value="TreeGrafter"/>
</dbReference>
<evidence type="ECO:0000313" key="2">
    <source>
        <dbReference type="EnsemblMetazoa" id="RPRC007052-PA"/>
    </source>
</evidence>
<dbReference type="PROSITE" id="PS50835">
    <property type="entry name" value="IG_LIKE"/>
    <property type="match status" value="1"/>
</dbReference>
<dbReference type="InterPro" id="IPR007110">
    <property type="entry name" value="Ig-like_dom"/>
</dbReference>
<dbReference type="eggNOG" id="KOG3510">
    <property type="taxonomic scope" value="Eukaryota"/>
</dbReference>
<dbReference type="InterPro" id="IPR036179">
    <property type="entry name" value="Ig-like_dom_sf"/>
</dbReference>
<dbReference type="GO" id="GO:0005886">
    <property type="term" value="C:plasma membrane"/>
    <property type="evidence" value="ECO:0007669"/>
    <property type="project" value="TreeGrafter"/>
</dbReference>
<organism evidence="2 3">
    <name type="scientific">Rhodnius prolixus</name>
    <name type="common">Triatomid bug</name>
    <dbReference type="NCBI Taxonomy" id="13249"/>
    <lineage>
        <taxon>Eukaryota</taxon>
        <taxon>Metazoa</taxon>
        <taxon>Ecdysozoa</taxon>
        <taxon>Arthropoda</taxon>
        <taxon>Hexapoda</taxon>
        <taxon>Insecta</taxon>
        <taxon>Pterygota</taxon>
        <taxon>Neoptera</taxon>
        <taxon>Paraneoptera</taxon>
        <taxon>Hemiptera</taxon>
        <taxon>Heteroptera</taxon>
        <taxon>Panheteroptera</taxon>
        <taxon>Cimicomorpha</taxon>
        <taxon>Reduviidae</taxon>
        <taxon>Triatominae</taxon>
        <taxon>Rhodnius</taxon>
    </lineage>
</organism>
<keyword evidence="1" id="KW-0393">Immunoglobulin domain</keyword>
<dbReference type="EMBL" id="ACPB03004819">
    <property type="status" value="NOT_ANNOTATED_CDS"/>
    <property type="molecule type" value="Genomic_DNA"/>
</dbReference>
<dbReference type="SMART" id="SM00409">
    <property type="entry name" value="IG"/>
    <property type="match status" value="1"/>
</dbReference>
<protein>
    <submittedName>
        <fullName evidence="2">Ig-like domain-containing protein</fullName>
    </submittedName>
</protein>
<dbReference type="InParanoid" id="T1HSN2"/>
<dbReference type="GO" id="GO:0007411">
    <property type="term" value="P:axon guidance"/>
    <property type="evidence" value="ECO:0007669"/>
    <property type="project" value="TreeGrafter"/>
</dbReference>
<accession>T1HSN2</accession>
<dbReference type="PANTHER" id="PTHR10075">
    <property type="entry name" value="BASIGIN RELATED"/>
    <property type="match status" value="1"/>
</dbReference>
<dbReference type="OMA" id="ANCKESP"/>
<dbReference type="FunFam" id="2.60.40.10:FF:000333">
    <property type="entry name" value="Down syndrome cell adhesion molecule"/>
    <property type="match status" value="1"/>
</dbReference>
<evidence type="ECO:0000313" key="3">
    <source>
        <dbReference type="Proteomes" id="UP000015103"/>
    </source>
</evidence>
<dbReference type="GO" id="GO:0007156">
    <property type="term" value="P:homophilic cell adhesion via plasma membrane adhesion molecules"/>
    <property type="evidence" value="ECO:0007669"/>
    <property type="project" value="TreeGrafter"/>
</dbReference>
<dbReference type="Pfam" id="PF07679">
    <property type="entry name" value="I-set"/>
    <property type="match status" value="1"/>
</dbReference>
<sequence length="123" mass="13359">MSTTRIGSRTSLLIIESLMADHTGDYTLLPFIIPFAFEENNYAGETVQLNCFVAKGELPLKIYWNFHGEELSSHMGMSTTRIGDRTSLLTIESLMAAHSGNYTCTAENSAGSASFTANLLVSG</sequence>
<dbReference type="GO" id="GO:0070593">
    <property type="term" value="P:dendrite self-avoidance"/>
    <property type="evidence" value="ECO:0007669"/>
    <property type="project" value="TreeGrafter"/>
</dbReference>
<name>T1HSN2_RHOPR</name>
<dbReference type="STRING" id="13249.T1HSN2"/>
<dbReference type="SMART" id="SM00408">
    <property type="entry name" value="IGc2"/>
    <property type="match status" value="1"/>
</dbReference>
<reference evidence="2" key="1">
    <citation type="submission" date="2015-05" db="UniProtKB">
        <authorList>
            <consortium name="EnsemblMetazoa"/>
        </authorList>
    </citation>
    <scope>IDENTIFICATION</scope>
</reference>
<proteinExistence type="predicted"/>
<dbReference type="Proteomes" id="UP000015103">
    <property type="component" value="Unassembled WGS sequence"/>
</dbReference>
<dbReference type="SUPFAM" id="SSF48726">
    <property type="entry name" value="Immunoglobulin"/>
    <property type="match status" value="1"/>
</dbReference>
<dbReference type="PANTHER" id="PTHR10075:SF101">
    <property type="entry name" value="ZWEI IG DOMAIN PROTEIN ZIG-3"/>
    <property type="match status" value="1"/>
</dbReference>
<dbReference type="HOGENOM" id="CLU_163554_0_0_1"/>
<dbReference type="InterPro" id="IPR013098">
    <property type="entry name" value="Ig_I-set"/>
</dbReference>
<dbReference type="InterPro" id="IPR003598">
    <property type="entry name" value="Ig_sub2"/>
</dbReference>
<dbReference type="InterPro" id="IPR003599">
    <property type="entry name" value="Ig_sub"/>
</dbReference>
<dbReference type="GO" id="GO:0030424">
    <property type="term" value="C:axon"/>
    <property type="evidence" value="ECO:0007669"/>
    <property type="project" value="TreeGrafter"/>
</dbReference>
<keyword evidence="3" id="KW-1185">Reference proteome</keyword>
<evidence type="ECO:0000256" key="1">
    <source>
        <dbReference type="ARBA" id="ARBA00023319"/>
    </source>
</evidence>
<dbReference type="AlphaFoldDB" id="T1HSN2"/>